<proteinExistence type="predicted"/>
<reference evidence="1" key="1">
    <citation type="submission" date="2018-11" db="EMBL/GenBank/DDBJ databases">
        <authorList>
            <consortium name="Genoscope - CEA"/>
            <person name="William W."/>
        </authorList>
    </citation>
    <scope>NUCLEOTIDE SEQUENCE [LARGE SCALE GENOMIC DNA]</scope>
    <source>
        <strain evidence="1">T9AD</strain>
    </source>
</reference>
<name>A0A653BD58_ECTOL</name>
<evidence type="ECO:0000313" key="1">
    <source>
        <dbReference type="EMBL" id="VDN66535.1"/>
    </source>
</evidence>
<sequence length="75" mass="8372">MRVREGLCPAKWTAAYTGSSGCSWKAALLPISRAPLSLKRTGFTQLGAAAQVQHLRRYADDQRQQQAELRADQQR</sequence>
<protein>
    <submittedName>
        <fullName evidence="1">Uncharacterized protein</fullName>
    </submittedName>
</protein>
<dbReference type="PROSITE" id="PS51257">
    <property type="entry name" value="PROKAR_LIPOPROTEIN"/>
    <property type="match status" value="1"/>
</dbReference>
<dbReference type="AlphaFoldDB" id="A0A653BD58"/>
<organism evidence="1">
    <name type="scientific">Ectopseudomonas oleovorans</name>
    <name type="common">Pseudomonas oleovorans</name>
    <dbReference type="NCBI Taxonomy" id="301"/>
    <lineage>
        <taxon>Bacteria</taxon>
        <taxon>Pseudomonadati</taxon>
        <taxon>Pseudomonadota</taxon>
        <taxon>Gammaproteobacteria</taxon>
        <taxon>Pseudomonadales</taxon>
        <taxon>Pseudomonadaceae</taxon>
        <taxon>Ectopseudomonas</taxon>
    </lineage>
</organism>
<gene>
    <name evidence="1" type="ORF">POT9AD_5560</name>
</gene>
<accession>A0A653BD58</accession>
<dbReference type="EMBL" id="LR130779">
    <property type="protein sequence ID" value="VDN66535.1"/>
    <property type="molecule type" value="Genomic_DNA"/>
</dbReference>